<keyword evidence="4 7" id="KW-0312">Gluconeogenesis</keyword>
<dbReference type="InterPro" id="IPR020861">
    <property type="entry name" value="Triosephosphate_isomerase_AS"/>
</dbReference>
<dbReference type="PROSITE" id="PS51440">
    <property type="entry name" value="TIM_2"/>
    <property type="match status" value="1"/>
</dbReference>
<comment type="caution">
    <text evidence="8">The sequence shown here is derived from an EMBL/GenBank/DDBJ whole genome shotgun (WGS) entry which is preliminary data.</text>
</comment>
<dbReference type="HAMAP" id="MF_00147_B">
    <property type="entry name" value="TIM_B"/>
    <property type="match status" value="1"/>
</dbReference>
<dbReference type="SUPFAM" id="SSF51351">
    <property type="entry name" value="Triosephosphate isomerase (TIM)"/>
    <property type="match status" value="1"/>
</dbReference>
<comment type="similarity">
    <text evidence="2 7">Belongs to the triosephosphate isomerase family.</text>
</comment>
<dbReference type="UniPathway" id="UPA00138"/>
<dbReference type="GO" id="GO:0005829">
    <property type="term" value="C:cytosol"/>
    <property type="evidence" value="ECO:0007669"/>
    <property type="project" value="TreeGrafter"/>
</dbReference>
<dbReference type="NCBIfam" id="TIGR00419">
    <property type="entry name" value="tim"/>
    <property type="match status" value="1"/>
</dbReference>
<evidence type="ECO:0000256" key="5">
    <source>
        <dbReference type="ARBA" id="ARBA00023152"/>
    </source>
</evidence>
<comment type="pathway">
    <text evidence="1 7">Carbohydrate degradation; glycolysis; D-glyceraldehyde 3-phosphate from glycerone phosphate: step 1/1.</text>
</comment>
<dbReference type="GO" id="GO:0046166">
    <property type="term" value="P:glyceraldehyde-3-phosphate biosynthetic process"/>
    <property type="evidence" value="ECO:0007669"/>
    <property type="project" value="TreeGrafter"/>
</dbReference>
<dbReference type="FunFam" id="3.20.20.70:FF:000016">
    <property type="entry name" value="Triosephosphate isomerase"/>
    <property type="match status" value="1"/>
</dbReference>
<evidence type="ECO:0000256" key="6">
    <source>
        <dbReference type="ARBA" id="ARBA00023235"/>
    </source>
</evidence>
<dbReference type="GO" id="GO:0006096">
    <property type="term" value="P:glycolytic process"/>
    <property type="evidence" value="ECO:0007669"/>
    <property type="project" value="UniProtKB-UniPathway"/>
</dbReference>
<comment type="catalytic activity">
    <reaction evidence="7">
        <text>D-glyceraldehyde 3-phosphate = dihydroxyacetone phosphate</text>
        <dbReference type="Rhea" id="RHEA:18585"/>
        <dbReference type="ChEBI" id="CHEBI:57642"/>
        <dbReference type="ChEBI" id="CHEBI:59776"/>
        <dbReference type="EC" id="5.3.1.1"/>
    </reaction>
</comment>
<dbReference type="PANTHER" id="PTHR21139">
    <property type="entry name" value="TRIOSEPHOSPHATE ISOMERASE"/>
    <property type="match status" value="1"/>
</dbReference>
<dbReference type="InterPro" id="IPR022896">
    <property type="entry name" value="TrioseP_Isoase_bac/euk"/>
</dbReference>
<dbReference type="PANTHER" id="PTHR21139:SF2">
    <property type="entry name" value="TRIOSEPHOSPHATE ISOMERASE"/>
    <property type="match status" value="1"/>
</dbReference>
<dbReference type="InterPro" id="IPR035990">
    <property type="entry name" value="TIM_sf"/>
</dbReference>
<evidence type="ECO:0000313" key="8">
    <source>
        <dbReference type="EMBL" id="KGG50403.1"/>
    </source>
</evidence>
<dbReference type="InterPro" id="IPR000652">
    <property type="entry name" value="Triosephosphate_isomerase"/>
</dbReference>
<accession>A0A098VN00</accession>
<gene>
    <name evidence="8" type="ORF">DI09_71p60</name>
</gene>
<dbReference type="GeneID" id="25260714"/>
<dbReference type="Gene3D" id="3.20.20.70">
    <property type="entry name" value="Aldolase class I"/>
    <property type="match status" value="1"/>
</dbReference>
<dbReference type="VEuPathDB" id="MicrosporidiaDB:DI09_71p60"/>
<dbReference type="PROSITE" id="PS00171">
    <property type="entry name" value="TIM_1"/>
    <property type="match status" value="1"/>
</dbReference>
<comment type="subunit">
    <text evidence="3">Homodimer.</text>
</comment>
<evidence type="ECO:0000256" key="2">
    <source>
        <dbReference type="ARBA" id="ARBA00007422"/>
    </source>
</evidence>
<dbReference type="RefSeq" id="XP_013236839.1">
    <property type="nucleotide sequence ID" value="XM_013381385.1"/>
</dbReference>
<comment type="pathway">
    <text evidence="7">Carbohydrate biosynthesis; gluconeogenesis.</text>
</comment>
<keyword evidence="5 7" id="KW-0324">Glycolysis</keyword>
<reference evidence="8 9" key="1">
    <citation type="submission" date="2014-04" db="EMBL/GenBank/DDBJ databases">
        <title>A new species of microsporidia sheds light on the evolution of extreme parasitism.</title>
        <authorList>
            <person name="Haag K.L."/>
            <person name="James T.Y."/>
            <person name="Larsson R."/>
            <person name="Schaer T.M."/>
            <person name="Refardt D."/>
            <person name="Pombert J.-F."/>
            <person name="Ebert D."/>
        </authorList>
    </citation>
    <scope>NUCLEOTIDE SEQUENCE [LARGE SCALE GENOMIC DNA]</scope>
    <source>
        <strain evidence="8 9">UGP3</strain>
        <tissue evidence="8">Spores</tissue>
    </source>
</reference>
<evidence type="ECO:0000256" key="1">
    <source>
        <dbReference type="ARBA" id="ARBA00004680"/>
    </source>
</evidence>
<dbReference type="CDD" id="cd00311">
    <property type="entry name" value="TIM"/>
    <property type="match status" value="1"/>
</dbReference>
<dbReference type="GO" id="GO:0019563">
    <property type="term" value="P:glycerol catabolic process"/>
    <property type="evidence" value="ECO:0007669"/>
    <property type="project" value="TreeGrafter"/>
</dbReference>
<proteinExistence type="inferred from homology"/>
<dbReference type="AlphaFoldDB" id="A0A098VN00"/>
<protein>
    <recommendedName>
        <fullName evidence="7">Triosephosphate isomerase</fullName>
        <ecNumber evidence="7">5.3.1.1</ecNumber>
    </recommendedName>
</protein>
<dbReference type="HOGENOM" id="CLU_024251_2_0_1"/>
<evidence type="ECO:0000256" key="7">
    <source>
        <dbReference type="RuleBase" id="RU363013"/>
    </source>
</evidence>
<dbReference type="EC" id="5.3.1.1" evidence="7"/>
<dbReference type="GO" id="GO:0004807">
    <property type="term" value="F:triose-phosphate isomerase activity"/>
    <property type="evidence" value="ECO:0007669"/>
    <property type="project" value="UniProtKB-EC"/>
</dbReference>
<organism evidence="8 9">
    <name type="scientific">Mitosporidium daphniae</name>
    <dbReference type="NCBI Taxonomy" id="1485682"/>
    <lineage>
        <taxon>Eukaryota</taxon>
        <taxon>Fungi</taxon>
        <taxon>Fungi incertae sedis</taxon>
        <taxon>Microsporidia</taxon>
        <taxon>Mitosporidium</taxon>
    </lineage>
</organism>
<dbReference type="InterPro" id="IPR013785">
    <property type="entry name" value="Aldolase_TIM"/>
</dbReference>
<keyword evidence="9" id="KW-1185">Reference proteome</keyword>
<dbReference type="Proteomes" id="UP000029725">
    <property type="component" value="Unassembled WGS sequence"/>
</dbReference>
<dbReference type="UniPathway" id="UPA00109">
    <property type="reaction ID" value="UER00189"/>
</dbReference>
<name>A0A098VN00_9MICR</name>
<keyword evidence="6 7" id="KW-0413">Isomerase</keyword>
<evidence type="ECO:0000256" key="3">
    <source>
        <dbReference type="ARBA" id="ARBA00011738"/>
    </source>
</evidence>
<dbReference type="GO" id="GO:0006094">
    <property type="term" value="P:gluconeogenesis"/>
    <property type="evidence" value="ECO:0007669"/>
    <property type="project" value="UniProtKB-UniPathway"/>
</dbReference>
<dbReference type="OrthoDB" id="6715177at2759"/>
<evidence type="ECO:0000256" key="4">
    <source>
        <dbReference type="ARBA" id="ARBA00022432"/>
    </source>
</evidence>
<sequence>MELAHSRKPFVGGNWKMNGTLLKIKQVAAEPCKRCPRLLTFVVDIVIAPPTPFLAPAMNTFPGAIMAVSAQNLNEKASGAFTGEHSAEMLRELGVTWTIVGHSERRSLFCESDELVCAKTASAVNSGLSVIFCFGEPLETREAGMTWEYVSAQLKALFVSIEKAWDAAARTKILERLLLAYEPIWAIGTGRVATPSQAQEIHALIRKSLAENLGVEVASQIRIIYGGSVNAKNCEVLSTQPDIDGFLVGGASLTSDFATIVQASMSTSS</sequence>
<dbReference type="Pfam" id="PF00121">
    <property type="entry name" value="TIM"/>
    <property type="match status" value="1"/>
</dbReference>
<dbReference type="EMBL" id="JMKJ01000581">
    <property type="protein sequence ID" value="KGG50403.1"/>
    <property type="molecule type" value="Genomic_DNA"/>
</dbReference>
<evidence type="ECO:0000313" key="9">
    <source>
        <dbReference type="Proteomes" id="UP000029725"/>
    </source>
</evidence>